<feature type="compositionally biased region" description="Pro residues" evidence="1">
    <location>
        <begin position="1"/>
        <end position="10"/>
    </location>
</feature>
<keyword evidence="2" id="KW-0812">Transmembrane</keyword>
<gene>
    <name evidence="4" type="ORF">JT362_26910</name>
</gene>
<feature type="compositionally biased region" description="Pro residues" evidence="1">
    <location>
        <begin position="24"/>
        <end position="60"/>
    </location>
</feature>
<dbReference type="SUPFAM" id="SSF50998">
    <property type="entry name" value="Quinoprotein alcohol dehydrogenase-like"/>
    <property type="match status" value="1"/>
</dbReference>
<evidence type="ECO:0000313" key="5">
    <source>
        <dbReference type="Proteomes" id="UP001156441"/>
    </source>
</evidence>
<protein>
    <submittedName>
        <fullName evidence="4">PQQ-binding-like beta-propeller repeat protein</fullName>
    </submittedName>
</protein>
<dbReference type="InterPro" id="IPR015943">
    <property type="entry name" value="WD40/YVTN_repeat-like_dom_sf"/>
</dbReference>
<evidence type="ECO:0000259" key="3">
    <source>
        <dbReference type="Pfam" id="PF13360"/>
    </source>
</evidence>
<proteinExistence type="predicted"/>
<dbReference type="RefSeq" id="WP_260194619.1">
    <property type="nucleotide sequence ID" value="NZ_JAFFZE010000022.1"/>
</dbReference>
<keyword evidence="5" id="KW-1185">Reference proteome</keyword>
<evidence type="ECO:0000256" key="1">
    <source>
        <dbReference type="SAM" id="MobiDB-lite"/>
    </source>
</evidence>
<dbReference type="Gene3D" id="2.130.10.10">
    <property type="entry name" value="YVTN repeat-like/Quinoprotein amine dehydrogenase"/>
    <property type="match status" value="1"/>
</dbReference>
<evidence type="ECO:0000256" key="2">
    <source>
        <dbReference type="SAM" id="Phobius"/>
    </source>
</evidence>
<feature type="domain" description="Pyrrolo-quinoline quinone repeat" evidence="3">
    <location>
        <begin position="139"/>
        <end position="260"/>
    </location>
</feature>
<keyword evidence="2" id="KW-1133">Transmembrane helix</keyword>
<comment type="caution">
    <text evidence="4">The sequence shown here is derived from an EMBL/GenBank/DDBJ whole genome shotgun (WGS) entry which is preliminary data.</text>
</comment>
<feature type="region of interest" description="Disordered" evidence="1">
    <location>
        <begin position="1"/>
        <end position="62"/>
    </location>
</feature>
<dbReference type="EMBL" id="JAFFZE010000022">
    <property type="protein sequence ID" value="MCT2586758.1"/>
    <property type="molecule type" value="Genomic_DNA"/>
</dbReference>
<dbReference type="InterPro" id="IPR002372">
    <property type="entry name" value="PQQ_rpt_dom"/>
</dbReference>
<keyword evidence="2" id="KW-0472">Membrane</keyword>
<evidence type="ECO:0000313" key="4">
    <source>
        <dbReference type="EMBL" id="MCT2586758.1"/>
    </source>
</evidence>
<sequence>MTHNPYPAPGPHAHQNYGPGQGNVPPPPPGWSGPPAGPGWPGPPPGAPPGYPPGAPPGPPRRGRRVAVVVAVVVALVAVAGGIWFFTRGGGDDLPDTAAAQDWQAGVDKVGVAEAAWRVPQGEAPEAIRMVDHWVTEQHLVRRLPGRVAAYDLKSGDVAWEFPLEGTMEDHCPSSQEHSESRVALLRSTEDPDKAGYECGTLTVLDISTGKEVFTTDLPPVGRTEVNTPDVPVVFGERVVIPSEAGVRVLDLGTGEVRAMPNPENPCVSTKVGLFGETLLAQAECEEGDTDSVRLRAFDANLDMMWEWEVPPGEDGDALPVYGVLSLDPLVVEVGHSGREHQLMRVHPESGETVPIEDYDGGAVRGGFMSACNQYAIGTCELARVVDNKVILTTAPQQINPNTPEASPGMQSTEFRNELVAFDLDTGEEAWRTGMVDGRALSLVPTADDSVAAYQPMNPNGSKGIVFSVDPATGDLTPLVPIGQQAHEDDDLFQAVRAFSFGGDNHRAVLRDGLFIVFSATHRTATMGDVDIVAFALAD</sequence>
<dbReference type="Proteomes" id="UP001156441">
    <property type="component" value="Unassembled WGS sequence"/>
</dbReference>
<reference evidence="4 5" key="1">
    <citation type="submission" date="2021-02" db="EMBL/GenBank/DDBJ databases">
        <title>Actinophytocola xerophila sp. nov., isolated from soil of cotton cropping field.</title>
        <authorList>
            <person name="Huang R."/>
            <person name="Chen X."/>
            <person name="Ge X."/>
            <person name="Liu W."/>
        </authorList>
    </citation>
    <scope>NUCLEOTIDE SEQUENCE [LARGE SCALE GENOMIC DNA]</scope>
    <source>
        <strain evidence="4 5">S1-96</strain>
    </source>
</reference>
<dbReference type="InterPro" id="IPR011047">
    <property type="entry name" value="Quinoprotein_ADH-like_sf"/>
</dbReference>
<feature type="transmembrane region" description="Helical" evidence="2">
    <location>
        <begin position="66"/>
        <end position="86"/>
    </location>
</feature>
<accession>A0ABT2JG69</accession>
<name>A0ABT2JG69_9PSEU</name>
<dbReference type="Pfam" id="PF13360">
    <property type="entry name" value="PQQ_2"/>
    <property type="match status" value="1"/>
</dbReference>
<organism evidence="4 5">
    <name type="scientific">Actinophytocola gossypii</name>
    <dbReference type="NCBI Taxonomy" id="2812003"/>
    <lineage>
        <taxon>Bacteria</taxon>
        <taxon>Bacillati</taxon>
        <taxon>Actinomycetota</taxon>
        <taxon>Actinomycetes</taxon>
        <taxon>Pseudonocardiales</taxon>
        <taxon>Pseudonocardiaceae</taxon>
    </lineage>
</organism>